<evidence type="ECO:0000256" key="2">
    <source>
        <dbReference type="ARBA" id="ARBA00022723"/>
    </source>
</evidence>
<evidence type="ECO:0000259" key="6">
    <source>
        <dbReference type="PROSITE" id="PS51891"/>
    </source>
</evidence>
<protein>
    <recommendedName>
        <fullName evidence="6">CENP-V/GFA domain-containing protein</fullName>
    </recommendedName>
</protein>
<name>A0A7W6C983_9HYPH</name>
<dbReference type="EMBL" id="JACIDV010000014">
    <property type="protein sequence ID" value="MBB3948012.1"/>
    <property type="molecule type" value="Genomic_DNA"/>
</dbReference>
<gene>
    <name evidence="7" type="ORF">GGQ73_003986</name>
</gene>
<dbReference type="InterPro" id="IPR011057">
    <property type="entry name" value="Mss4-like_sf"/>
</dbReference>
<feature type="region of interest" description="Disordered" evidence="5">
    <location>
        <begin position="130"/>
        <end position="158"/>
    </location>
</feature>
<evidence type="ECO:0000256" key="5">
    <source>
        <dbReference type="SAM" id="MobiDB-lite"/>
    </source>
</evidence>
<evidence type="ECO:0000313" key="8">
    <source>
        <dbReference type="Proteomes" id="UP000565286"/>
    </source>
</evidence>
<reference evidence="7 8" key="1">
    <citation type="submission" date="2020-08" db="EMBL/GenBank/DDBJ databases">
        <title>Genomic Encyclopedia of Type Strains, Phase IV (KMG-IV): sequencing the most valuable type-strain genomes for metagenomic binning, comparative biology and taxonomic classification.</title>
        <authorList>
            <person name="Goeker M."/>
        </authorList>
    </citation>
    <scope>NUCLEOTIDE SEQUENCE [LARGE SCALE GENOMIC DNA]</scope>
    <source>
        <strain evidence="7 8">DSM 26438</strain>
    </source>
</reference>
<dbReference type="InterPro" id="IPR006913">
    <property type="entry name" value="CENP-V/GFA"/>
</dbReference>
<organism evidence="7 8">
    <name type="scientific">Rhizobium skierniewicense</name>
    <dbReference type="NCBI Taxonomy" id="984260"/>
    <lineage>
        <taxon>Bacteria</taxon>
        <taxon>Pseudomonadati</taxon>
        <taxon>Pseudomonadota</taxon>
        <taxon>Alphaproteobacteria</taxon>
        <taxon>Hyphomicrobiales</taxon>
        <taxon>Rhizobiaceae</taxon>
        <taxon>Rhizobium/Agrobacterium group</taxon>
        <taxon>Rhizobium</taxon>
    </lineage>
</organism>
<dbReference type="Pfam" id="PF04828">
    <property type="entry name" value="GFA"/>
    <property type="match status" value="1"/>
</dbReference>
<comment type="similarity">
    <text evidence="1">Belongs to the Gfa family.</text>
</comment>
<evidence type="ECO:0000313" key="7">
    <source>
        <dbReference type="EMBL" id="MBB3948012.1"/>
    </source>
</evidence>
<keyword evidence="8" id="KW-1185">Reference proteome</keyword>
<dbReference type="Proteomes" id="UP000565286">
    <property type="component" value="Unassembled WGS sequence"/>
</dbReference>
<dbReference type="PROSITE" id="PS51891">
    <property type="entry name" value="CENP_V_GFA"/>
    <property type="match status" value="1"/>
</dbReference>
<dbReference type="Gene3D" id="3.90.1590.10">
    <property type="entry name" value="glutathione-dependent formaldehyde- activating enzyme (gfa)"/>
    <property type="match status" value="1"/>
</dbReference>
<dbReference type="PANTHER" id="PTHR33337">
    <property type="entry name" value="GFA DOMAIN-CONTAINING PROTEIN"/>
    <property type="match status" value="1"/>
</dbReference>
<dbReference type="RefSeq" id="WP_234911034.1">
    <property type="nucleotide sequence ID" value="NZ_JACIDV010000014.1"/>
</dbReference>
<evidence type="ECO:0000256" key="1">
    <source>
        <dbReference type="ARBA" id="ARBA00005495"/>
    </source>
</evidence>
<keyword evidence="3" id="KW-0862">Zinc</keyword>
<keyword evidence="2" id="KW-0479">Metal-binding</keyword>
<dbReference type="GO" id="GO:0046872">
    <property type="term" value="F:metal ion binding"/>
    <property type="evidence" value="ECO:0007669"/>
    <property type="project" value="UniProtKB-KW"/>
</dbReference>
<dbReference type="AlphaFoldDB" id="A0A7W6C983"/>
<sequence length="158" mass="17662">MTGATAVSGGCQCGAVRYRIEGDIRYPHVCHCRMCQKASGNYFLPLGASSLDRFRLTRGKPNWFQSSDHVRRGFCGTCGTPLFYDIPDKNFINVTLGSLDEPLDIIPEAQSNLSSKMHWFSHLDTLPVEATDGPEQTVKNHQHPDKDTAHWPPQEKTT</sequence>
<comment type="caution">
    <text evidence="7">The sequence shown here is derived from an EMBL/GenBank/DDBJ whole genome shotgun (WGS) entry which is preliminary data.</text>
</comment>
<dbReference type="PANTHER" id="PTHR33337:SF40">
    <property type="entry name" value="CENP-V_GFA DOMAIN-CONTAINING PROTEIN-RELATED"/>
    <property type="match status" value="1"/>
</dbReference>
<feature type="domain" description="CENP-V/GFA" evidence="6">
    <location>
        <begin position="7"/>
        <end position="104"/>
    </location>
</feature>
<proteinExistence type="inferred from homology"/>
<dbReference type="GO" id="GO:0016846">
    <property type="term" value="F:carbon-sulfur lyase activity"/>
    <property type="evidence" value="ECO:0007669"/>
    <property type="project" value="InterPro"/>
</dbReference>
<dbReference type="SUPFAM" id="SSF51316">
    <property type="entry name" value="Mss4-like"/>
    <property type="match status" value="1"/>
</dbReference>
<evidence type="ECO:0000256" key="4">
    <source>
        <dbReference type="ARBA" id="ARBA00023239"/>
    </source>
</evidence>
<evidence type="ECO:0000256" key="3">
    <source>
        <dbReference type="ARBA" id="ARBA00022833"/>
    </source>
</evidence>
<keyword evidence="4" id="KW-0456">Lyase</keyword>
<accession>A0A7W6C983</accession>